<protein>
    <recommendedName>
        <fullName evidence="11">Ras-GEF domain-containing protein</fullName>
    </recommendedName>
</protein>
<evidence type="ECO:0000313" key="10">
    <source>
        <dbReference type="Proteomes" id="UP001175271"/>
    </source>
</evidence>
<organism evidence="9 10">
    <name type="scientific">Steinernema hermaphroditum</name>
    <dbReference type="NCBI Taxonomy" id="289476"/>
    <lineage>
        <taxon>Eukaryota</taxon>
        <taxon>Metazoa</taxon>
        <taxon>Ecdysozoa</taxon>
        <taxon>Nematoda</taxon>
        <taxon>Chromadorea</taxon>
        <taxon>Rhabditida</taxon>
        <taxon>Tylenchina</taxon>
        <taxon>Panagrolaimomorpha</taxon>
        <taxon>Strongyloidoidea</taxon>
        <taxon>Steinernematidae</taxon>
        <taxon>Steinernema</taxon>
    </lineage>
</organism>
<evidence type="ECO:0008006" key="11">
    <source>
        <dbReference type="Google" id="ProtNLM"/>
    </source>
</evidence>
<feature type="domain" description="Ras-GEF" evidence="5">
    <location>
        <begin position="603"/>
        <end position="853"/>
    </location>
</feature>
<evidence type="ECO:0000259" key="6">
    <source>
        <dbReference type="PROSITE" id="PS50042"/>
    </source>
</evidence>
<dbReference type="PROSITE" id="PS50042">
    <property type="entry name" value="CNMP_BINDING_3"/>
    <property type="match status" value="1"/>
</dbReference>
<dbReference type="SMART" id="SM00229">
    <property type="entry name" value="RasGEFN"/>
    <property type="match status" value="1"/>
</dbReference>
<dbReference type="InterPro" id="IPR000595">
    <property type="entry name" value="cNMP-bd_dom"/>
</dbReference>
<dbReference type="Proteomes" id="UP001175271">
    <property type="component" value="Unassembled WGS sequence"/>
</dbReference>
<evidence type="ECO:0000256" key="3">
    <source>
        <dbReference type="PROSITE-ProRule" id="PRU00168"/>
    </source>
</evidence>
<dbReference type="InterPro" id="IPR001895">
    <property type="entry name" value="RASGEF_cat_dom"/>
</dbReference>
<dbReference type="SUPFAM" id="SSF54236">
    <property type="entry name" value="Ubiquitin-like"/>
    <property type="match status" value="1"/>
</dbReference>
<accession>A0AA39IL67</accession>
<comment type="caution">
    <text evidence="9">The sequence shown here is derived from an EMBL/GenBank/DDBJ whole genome shotgun (WGS) entry which is preliminary data.</text>
</comment>
<feature type="compositionally biased region" description="Low complexity" evidence="4">
    <location>
        <begin position="861"/>
        <end position="884"/>
    </location>
</feature>
<feature type="domain" description="Cyclic nucleotide-binding" evidence="6">
    <location>
        <begin position="141"/>
        <end position="197"/>
    </location>
</feature>
<name>A0AA39IL67_9BILA</name>
<dbReference type="InterPro" id="IPR023578">
    <property type="entry name" value="Ras_GEF_dom_sf"/>
</dbReference>
<feature type="compositionally biased region" description="Pro residues" evidence="4">
    <location>
        <begin position="889"/>
        <end position="899"/>
    </location>
</feature>
<dbReference type="Pfam" id="PF00618">
    <property type="entry name" value="RasGEF_N"/>
    <property type="match status" value="1"/>
</dbReference>
<feature type="domain" description="N-terminal Ras-GEF" evidence="8">
    <location>
        <begin position="239"/>
        <end position="356"/>
    </location>
</feature>
<evidence type="ECO:0000256" key="4">
    <source>
        <dbReference type="SAM" id="MobiDB-lite"/>
    </source>
</evidence>
<dbReference type="Pfam" id="PF00617">
    <property type="entry name" value="RasGEF"/>
    <property type="match status" value="1"/>
</dbReference>
<dbReference type="SMART" id="SM00147">
    <property type="entry name" value="RasGEF"/>
    <property type="match status" value="1"/>
</dbReference>
<dbReference type="PANTHER" id="PTHR23113:SF249">
    <property type="entry name" value="RAP GUANINE NUCLEOTIDE EXCHANGE FACTOR 6"/>
    <property type="match status" value="1"/>
</dbReference>
<dbReference type="SMART" id="SM00314">
    <property type="entry name" value="RA"/>
    <property type="match status" value="1"/>
</dbReference>
<dbReference type="PROSITE" id="PS50200">
    <property type="entry name" value="RA"/>
    <property type="match status" value="1"/>
</dbReference>
<dbReference type="Pfam" id="PF00788">
    <property type="entry name" value="RA"/>
    <property type="match status" value="1"/>
</dbReference>
<dbReference type="InterPro" id="IPR014710">
    <property type="entry name" value="RmlC-like_jellyroll"/>
</dbReference>
<feature type="region of interest" description="Disordered" evidence="4">
    <location>
        <begin position="845"/>
        <end position="905"/>
    </location>
</feature>
<evidence type="ECO:0000313" key="9">
    <source>
        <dbReference type="EMBL" id="KAK0426352.1"/>
    </source>
</evidence>
<dbReference type="GO" id="GO:0007265">
    <property type="term" value="P:Ras protein signal transduction"/>
    <property type="evidence" value="ECO:0007669"/>
    <property type="project" value="TreeGrafter"/>
</dbReference>
<feature type="compositionally biased region" description="Polar residues" evidence="4">
    <location>
        <begin position="457"/>
        <end position="467"/>
    </location>
</feature>
<dbReference type="InterPro" id="IPR000651">
    <property type="entry name" value="Ras-like_Gua-exchang_fac_N"/>
</dbReference>
<sequence length="905" mass="101818">MAASHLAKRPAMKAASERLMATVIEETEEDDYVAFVRPQGRPVVIRPTASSTELDELSVTLTVTTIESDDTVFAGNSSSTLLEAVKRSLVKPAENRSPAEVGTIFNFVCHLPCLANFSDDTKRAICAKSVLAVVPYADTVIYSLGNRMDSWGIVLKGDVESSNAQGHRTVLSRGDAFGVRPVSGEQPSTSTLRTFSDDSHLLLVSQDDYVGAVNGPTVRTFYDEVSGEETCEVQLQSTGGFLITKGSLEKLIEWLLEGHWVEWDEHFAEDFFLTYRVICAAKTLFQQLLTHFEGKPSRVAQVVIQWINFAFEDFDGTMLKMFERLLESASMSTELLLLDLALSAHSKTRSIILKRAEASDPLGFEYISNGWFITKSERFGLERGDQILSLNGHRLQQVVVSLGETLLHGSCVLDLEVKQNPLDFKEALKNATKPKKFLRKFIRKSSSRNTRSGRSTLPRSKPTTSLLSCTAPPFPKERLSGIAVKEQRLATEPKKVIKVFRGDQSHRFLAIFSHTSAQNVVQLALQEFELTGEKSSDWSLLEVTVTPEGVVKQHRIPDHVCSLPSRVRSTNRFYLKPNASDVRLSDDVLDDIASNVLSVLQCDALGTAKCLLQRHQNLFAKIDRVEFVRHLFKKGAESDWANLSVFERQFNWEVNWVITTVCSEKNVQQRARVIKKFIKIAGHSRSLQNLNSMFAIVSGLVNRCVARLHSAWERVPQKYLNLLAELKRLCNPSRNMLEYRKHLMVASQNPPVIPVLPFLSKDLFFANDGNATWSAKKLINFSKFRMIAEIIRNSLEMARVPEPPEEPQSSIKDWKNIYEEEEKAVQINEYLDRAEVVESEVEQERLSFDCEPRRKPVRTPSTLSSKSSHSVSSGRTSTSSPWTSRRLPNPIPVEAPPTPYNERLI</sequence>
<dbReference type="Gene3D" id="1.10.840.10">
    <property type="entry name" value="Ras guanine-nucleotide exchange factors catalytic domain"/>
    <property type="match status" value="1"/>
</dbReference>
<dbReference type="InterPro" id="IPR000159">
    <property type="entry name" value="RA_dom"/>
</dbReference>
<feature type="compositionally biased region" description="Basic and acidic residues" evidence="4">
    <location>
        <begin position="845"/>
        <end position="854"/>
    </location>
</feature>
<feature type="domain" description="Ras-associating" evidence="7">
    <location>
        <begin position="493"/>
        <end position="580"/>
    </location>
</feature>
<dbReference type="InterPro" id="IPR029071">
    <property type="entry name" value="Ubiquitin-like_domsf"/>
</dbReference>
<dbReference type="PROSITE" id="PS50212">
    <property type="entry name" value="RASGEF_NTER"/>
    <property type="match status" value="1"/>
</dbReference>
<comment type="similarity">
    <text evidence="1">Belongs to the RAPGEF2 family.</text>
</comment>
<dbReference type="PROSITE" id="PS50009">
    <property type="entry name" value="RASGEF_CAT"/>
    <property type="match status" value="1"/>
</dbReference>
<dbReference type="SUPFAM" id="SSF48366">
    <property type="entry name" value="Ras GEF"/>
    <property type="match status" value="1"/>
</dbReference>
<dbReference type="SUPFAM" id="SSF51206">
    <property type="entry name" value="cAMP-binding domain-like"/>
    <property type="match status" value="1"/>
</dbReference>
<dbReference type="CDD" id="cd00038">
    <property type="entry name" value="CAP_ED"/>
    <property type="match status" value="1"/>
</dbReference>
<dbReference type="AlphaFoldDB" id="A0AA39IL67"/>
<dbReference type="Pfam" id="PF00027">
    <property type="entry name" value="cNMP_binding"/>
    <property type="match status" value="1"/>
</dbReference>
<dbReference type="Gene3D" id="2.60.120.10">
    <property type="entry name" value="Jelly Rolls"/>
    <property type="match status" value="1"/>
</dbReference>
<evidence type="ECO:0000259" key="7">
    <source>
        <dbReference type="PROSITE" id="PS50200"/>
    </source>
</evidence>
<proteinExistence type="inferred from homology"/>
<evidence type="ECO:0000256" key="2">
    <source>
        <dbReference type="ARBA" id="ARBA00022658"/>
    </source>
</evidence>
<keyword evidence="10" id="KW-1185">Reference proteome</keyword>
<feature type="region of interest" description="Disordered" evidence="4">
    <location>
        <begin position="445"/>
        <end position="467"/>
    </location>
</feature>
<dbReference type="InterPro" id="IPR008937">
    <property type="entry name" value="Ras-like_GEF"/>
</dbReference>
<evidence type="ECO:0000259" key="5">
    <source>
        <dbReference type="PROSITE" id="PS50009"/>
    </source>
</evidence>
<dbReference type="GO" id="GO:0005085">
    <property type="term" value="F:guanyl-nucleotide exchange factor activity"/>
    <property type="evidence" value="ECO:0007669"/>
    <property type="project" value="UniProtKB-KW"/>
</dbReference>
<dbReference type="InterPro" id="IPR036964">
    <property type="entry name" value="RASGEF_cat_dom_sf"/>
</dbReference>
<evidence type="ECO:0000256" key="1">
    <source>
        <dbReference type="ARBA" id="ARBA00010829"/>
    </source>
</evidence>
<keyword evidence="2 3" id="KW-0344">Guanine-nucleotide releasing factor</keyword>
<dbReference type="InterPro" id="IPR018490">
    <property type="entry name" value="cNMP-bd_dom_sf"/>
</dbReference>
<gene>
    <name evidence="9" type="ORF">QR680_009663</name>
</gene>
<evidence type="ECO:0000259" key="8">
    <source>
        <dbReference type="PROSITE" id="PS50212"/>
    </source>
</evidence>
<reference evidence="9" key="1">
    <citation type="submission" date="2023-06" db="EMBL/GenBank/DDBJ databases">
        <title>Genomic analysis of the entomopathogenic nematode Steinernema hermaphroditum.</title>
        <authorList>
            <person name="Schwarz E.M."/>
            <person name="Heppert J.K."/>
            <person name="Baniya A."/>
            <person name="Schwartz H.T."/>
            <person name="Tan C.-H."/>
            <person name="Antoshechkin I."/>
            <person name="Sternberg P.W."/>
            <person name="Goodrich-Blair H."/>
            <person name="Dillman A.R."/>
        </authorList>
    </citation>
    <scope>NUCLEOTIDE SEQUENCE</scope>
    <source>
        <strain evidence="9">PS9179</strain>
        <tissue evidence="9">Whole animal</tissue>
    </source>
</reference>
<dbReference type="EMBL" id="JAUCMV010000001">
    <property type="protein sequence ID" value="KAK0426352.1"/>
    <property type="molecule type" value="Genomic_DNA"/>
</dbReference>
<dbReference type="CDD" id="cd00155">
    <property type="entry name" value="RasGEF"/>
    <property type="match status" value="1"/>
</dbReference>
<dbReference type="GO" id="GO:0016324">
    <property type="term" value="C:apical plasma membrane"/>
    <property type="evidence" value="ECO:0007669"/>
    <property type="project" value="TreeGrafter"/>
</dbReference>
<dbReference type="Gene3D" id="1.20.870.10">
    <property type="entry name" value="Son of sevenless (SoS) protein Chain: S domain 1"/>
    <property type="match status" value="1"/>
</dbReference>
<dbReference type="PANTHER" id="PTHR23113">
    <property type="entry name" value="GUANINE NUCLEOTIDE EXCHANGE FACTOR"/>
    <property type="match status" value="1"/>
</dbReference>
<dbReference type="CDD" id="cd06224">
    <property type="entry name" value="REM"/>
    <property type="match status" value="1"/>
</dbReference>